<name>G4ZSK3_PHYSP</name>
<reference evidence="2 3" key="1">
    <citation type="journal article" date="2006" name="Science">
        <title>Phytophthora genome sequences uncover evolutionary origins and mechanisms of pathogenesis.</title>
        <authorList>
            <person name="Tyler B.M."/>
            <person name="Tripathy S."/>
            <person name="Zhang X."/>
            <person name="Dehal P."/>
            <person name="Jiang R.H."/>
            <person name="Aerts A."/>
            <person name="Arredondo F.D."/>
            <person name="Baxter L."/>
            <person name="Bensasson D."/>
            <person name="Beynon J.L."/>
            <person name="Chapman J."/>
            <person name="Damasceno C.M."/>
            <person name="Dorrance A.E."/>
            <person name="Dou D."/>
            <person name="Dickerman A.W."/>
            <person name="Dubchak I.L."/>
            <person name="Garbelotto M."/>
            <person name="Gijzen M."/>
            <person name="Gordon S.G."/>
            <person name="Govers F."/>
            <person name="Grunwald N.J."/>
            <person name="Huang W."/>
            <person name="Ivors K.L."/>
            <person name="Jones R.W."/>
            <person name="Kamoun S."/>
            <person name="Krampis K."/>
            <person name="Lamour K.H."/>
            <person name="Lee M.K."/>
            <person name="McDonald W.H."/>
            <person name="Medina M."/>
            <person name="Meijer H.J."/>
            <person name="Nordberg E.K."/>
            <person name="Maclean D.J."/>
            <person name="Ospina-Giraldo M.D."/>
            <person name="Morris P.F."/>
            <person name="Phuntumart V."/>
            <person name="Putnam N.H."/>
            <person name="Rash S."/>
            <person name="Rose J.K."/>
            <person name="Sakihama Y."/>
            <person name="Salamov A.A."/>
            <person name="Savidor A."/>
            <person name="Scheuring C.F."/>
            <person name="Smith B.M."/>
            <person name="Sobral B.W."/>
            <person name="Terry A."/>
            <person name="Torto-Alalibo T.A."/>
            <person name="Win J."/>
            <person name="Xu Z."/>
            <person name="Zhang H."/>
            <person name="Grigoriev I.V."/>
            <person name="Rokhsar D.S."/>
            <person name="Boore J.L."/>
        </authorList>
    </citation>
    <scope>NUCLEOTIDE SEQUENCE [LARGE SCALE GENOMIC DNA]</scope>
    <source>
        <strain evidence="2 3">P6497</strain>
    </source>
</reference>
<evidence type="ECO:0000313" key="2">
    <source>
        <dbReference type="EMBL" id="EGZ14225.1"/>
    </source>
</evidence>
<sequence>MTNAVSRQKANNAKNVTAAAPASAQVKPACATVVKNAQMTTTVATTQSTTKNLNGIKVNVVKTTVANGSKPFTLNDVTTWSVQRAREIRKTDFKRFAKLHNYFTAKDDAVARPINSKANAKREDVDLWVRSVLNSKTLACIQGTQETQQALLSLITVSAALSKYGEPELVRKNSFGEMDTVIGARFGTKGLQSKQQAVGVSFVLRIVLGLAPEKRAACQSLREILELMSHQRLVLAPTAKGLTPTSNKVAEEWTKVNQYKLKYMVKQAQSDKFQEAMQQLGGQHLYDGIRTQLQQIGGAWDASKDKPALQAKNLRPRSNPTEKGMKQQKETERRKGQHAKNSRVNEPSQLEKKYLPLEAAMWTQIPPVPVSVKTDQRKNTPPTDKVQVIPAKSATPVKSAPLTGAWAGPLPASVVLSRPSAIVSSAPTMSARGGNGRGHRAILSRAI</sequence>
<dbReference type="GeneID" id="20659332"/>
<gene>
    <name evidence="2" type="ORF">PHYSODRAFT_512195</name>
</gene>
<protein>
    <submittedName>
        <fullName evidence="2">Uncharacterized protein</fullName>
    </submittedName>
</protein>
<proteinExistence type="predicted"/>
<dbReference type="Proteomes" id="UP000002640">
    <property type="component" value="Unassembled WGS sequence"/>
</dbReference>
<feature type="compositionally biased region" description="Low complexity" evidence="1">
    <location>
        <begin position="10"/>
        <end position="21"/>
    </location>
</feature>
<organism evidence="2 3">
    <name type="scientific">Phytophthora sojae (strain P6497)</name>
    <name type="common">Soybean stem and root rot agent</name>
    <name type="synonym">Phytophthora megasperma f. sp. glycines</name>
    <dbReference type="NCBI Taxonomy" id="1094619"/>
    <lineage>
        <taxon>Eukaryota</taxon>
        <taxon>Sar</taxon>
        <taxon>Stramenopiles</taxon>
        <taxon>Oomycota</taxon>
        <taxon>Peronosporomycetes</taxon>
        <taxon>Peronosporales</taxon>
        <taxon>Peronosporaceae</taxon>
        <taxon>Phytophthora</taxon>
    </lineage>
</organism>
<feature type="region of interest" description="Disordered" evidence="1">
    <location>
        <begin position="301"/>
        <end position="350"/>
    </location>
</feature>
<dbReference type="KEGG" id="psoj:PHYSODRAFT_512195"/>
<dbReference type="STRING" id="1094619.G4ZSK3"/>
<accession>G4ZSK3</accession>
<dbReference type="EMBL" id="JH159156">
    <property type="protein sequence ID" value="EGZ14225.1"/>
    <property type="molecule type" value="Genomic_DNA"/>
</dbReference>
<keyword evidence="3" id="KW-1185">Reference proteome</keyword>
<evidence type="ECO:0000313" key="3">
    <source>
        <dbReference type="Proteomes" id="UP000002640"/>
    </source>
</evidence>
<evidence type="ECO:0000256" key="1">
    <source>
        <dbReference type="SAM" id="MobiDB-lite"/>
    </source>
</evidence>
<feature type="compositionally biased region" description="Basic and acidic residues" evidence="1">
    <location>
        <begin position="323"/>
        <end position="334"/>
    </location>
</feature>
<dbReference type="InParanoid" id="G4ZSK3"/>
<dbReference type="AlphaFoldDB" id="G4ZSK3"/>
<dbReference type="RefSeq" id="XP_009531654.1">
    <property type="nucleotide sequence ID" value="XM_009533359.1"/>
</dbReference>
<feature type="region of interest" description="Disordered" evidence="1">
    <location>
        <begin position="1"/>
        <end position="21"/>
    </location>
</feature>